<protein>
    <submittedName>
        <fullName evidence="1">NADP-dependent malic enzyme</fullName>
    </submittedName>
</protein>
<proteinExistence type="predicted"/>
<sequence length="111" mass="12758">MSSKHLLKRLDCHFTSFFHQSSHLRYAIRDLEQDTKRNQLNDRLQSSTHLVCDSNSSTMSSVQRDQLGQRGHGDAVCTNLLRGLDHLKNPRLNKINDFAKTVLQSIVLQIE</sequence>
<evidence type="ECO:0000313" key="1">
    <source>
        <dbReference type="EMBL" id="PBC27105.1"/>
    </source>
</evidence>
<evidence type="ECO:0000313" key="2">
    <source>
        <dbReference type="Proteomes" id="UP000242457"/>
    </source>
</evidence>
<dbReference type="STRING" id="94128.A0A2A3E5X2"/>
<accession>A0A2A3E5X2</accession>
<organism evidence="1 2">
    <name type="scientific">Apis cerana cerana</name>
    <name type="common">Oriental honeybee</name>
    <dbReference type="NCBI Taxonomy" id="94128"/>
    <lineage>
        <taxon>Eukaryota</taxon>
        <taxon>Metazoa</taxon>
        <taxon>Ecdysozoa</taxon>
        <taxon>Arthropoda</taxon>
        <taxon>Hexapoda</taxon>
        <taxon>Insecta</taxon>
        <taxon>Pterygota</taxon>
        <taxon>Neoptera</taxon>
        <taxon>Endopterygota</taxon>
        <taxon>Hymenoptera</taxon>
        <taxon>Apocrita</taxon>
        <taxon>Aculeata</taxon>
        <taxon>Apoidea</taxon>
        <taxon>Anthophila</taxon>
        <taxon>Apidae</taxon>
        <taxon>Apis</taxon>
    </lineage>
</organism>
<dbReference type="Proteomes" id="UP000242457">
    <property type="component" value="Unassembled WGS sequence"/>
</dbReference>
<reference evidence="1 2" key="1">
    <citation type="submission" date="2014-07" db="EMBL/GenBank/DDBJ databases">
        <title>Genomic and transcriptomic analysis on Apis cerana provide comprehensive insights into honey bee biology.</title>
        <authorList>
            <person name="Diao Q."/>
            <person name="Sun L."/>
            <person name="Zheng H."/>
            <person name="Zheng H."/>
            <person name="Xu S."/>
            <person name="Wang S."/>
            <person name="Zeng Z."/>
            <person name="Hu F."/>
            <person name="Su S."/>
            <person name="Wu J."/>
        </authorList>
    </citation>
    <scope>NUCLEOTIDE SEQUENCE [LARGE SCALE GENOMIC DNA]</scope>
    <source>
        <tissue evidence="1">Pupae without intestine</tissue>
    </source>
</reference>
<name>A0A2A3E5X2_APICC</name>
<keyword evidence="2" id="KW-1185">Reference proteome</keyword>
<gene>
    <name evidence="1" type="ORF">APICC_06983</name>
</gene>
<dbReference type="EMBL" id="KZ288357">
    <property type="protein sequence ID" value="PBC27105.1"/>
    <property type="molecule type" value="Genomic_DNA"/>
</dbReference>
<dbReference type="OrthoDB" id="7635056at2759"/>
<dbReference type="AlphaFoldDB" id="A0A2A3E5X2"/>